<protein>
    <submittedName>
        <fullName evidence="2">Guanylate cyclase</fullName>
    </submittedName>
</protein>
<dbReference type="GO" id="GO:0020037">
    <property type="term" value="F:heme binding"/>
    <property type="evidence" value="ECO:0007669"/>
    <property type="project" value="InterPro"/>
</dbReference>
<accession>A0AA37S6Z6</accession>
<proteinExistence type="predicted"/>
<evidence type="ECO:0000313" key="2">
    <source>
        <dbReference type="EMBL" id="GLQ30231.1"/>
    </source>
</evidence>
<feature type="domain" description="Heme NO-binding" evidence="1">
    <location>
        <begin position="2"/>
        <end position="161"/>
    </location>
</feature>
<dbReference type="Proteomes" id="UP001161389">
    <property type="component" value="Unassembled WGS sequence"/>
</dbReference>
<dbReference type="SUPFAM" id="SSF111126">
    <property type="entry name" value="Ligand-binding domain in the NO signalling and Golgi transport"/>
    <property type="match status" value="1"/>
</dbReference>
<dbReference type="RefSeq" id="WP_284378844.1">
    <property type="nucleotide sequence ID" value="NZ_BSNM01000003.1"/>
</dbReference>
<evidence type="ECO:0000313" key="3">
    <source>
        <dbReference type="Proteomes" id="UP001161389"/>
    </source>
</evidence>
<dbReference type="AlphaFoldDB" id="A0AA37S6Z6"/>
<organism evidence="2 3">
    <name type="scientific">Litoribrevibacter albus</name>
    <dbReference type="NCBI Taxonomy" id="1473156"/>
    <lineage>
        <taxon>Bacteria</taxon>
        <taxon>Pseudomonadati</taxon>
        <taxon>Pseudomonadota</taxon>
        <taxon>Gammaproteobacteria</taxon>
        <taxon>Oceanospirillales</taxon>
        <taxon>Oceanospirillaceae</taxon>
        <taxon>Litoribrevibacter</taxon>
    </lineage>
</organism>
<dbReference type="InterPro" id="IPR038158">
    <property type="entry name" value="H-NOX_domain_sf"/>
</dbReference>
<keyword evidence="3" id="KW-1185">Reference proteome</keyword>
<name>A0AA37S6Z6_9GAMM</name>
<dbReference type="Pfam" id="PF07700">
    <property type="entry name" value="HNOB"/>
    <property type="match status" value="1"/>
</dbReference>
<comment type="caution">
    <text evidence="2">The sequence shown here is derived from an EMBL/GenBank/DDBJ whole genome shotgun (WGS) entry which is preliminary data.</text>
</comment>
<dbReference type="InterPro" id="IPR024096">
    <property type="entry name" value="NO_sig/Golgi_transp_ligand-bd"/>
</dbReference>
<dbReference type="Gene3D" id="3.90.1520.10">
    <property type="entry name" value="H-NOX domain"/>
    <property type="match status" value="1"/>
</dbReference>
<evidence type="ECO:0000259" key="1">
    <source>
        <dbReference type="Pfam" id="PF07700"/>
    </source>
</evidence>
<sequence>MKGIVFTEFFNMVEEQYDLDMVDQLIELTNTASGGAYTSVGTYDYQELVELITKLSEISQCPVNEWLHKFGQYLARTFSEKFSDFYTNCDSALSLLKEVEEHIHVEVRKLYPDSELPTFKHESSQNGESIFIYQSSRNLADLAQGLIVGSAEFYNQILEITREDSVDQGLYQSIFKITVSSK</sequence>
<dbReference type="EMBL" id="BSNM01000003">
    <property type="protein sequence ID" value="GLQ30231.1"/>
    <property type="molecule type" value="Genomic_DNA"/>
</dbReference>
<dbReference type="InterPro" id="IPR011644">
    <property type="entry name" value="Heme_NO-bd"/>
</dbReference>
<gene>
    <name evidence="2" type="ORF">GCM10007876_07090</name>
</gene>
<reference evidence="2" key="1">
    <citation type="journal article" date="2014" name="Int. J. Syst. Evol. Microbiol.">
        <title>Complete genome sequence of Corynebacterium casei LMG S-19264T (=DSM 44701T), isolated from a smear-ripened cheese.</title>
        <authorList>
            <consortium name="US DOE Joint Genome Institute (JGI-PGF)"/>
            <person name="Walter F."/>
            <person name="Albersmeier A."/>
            <person name="Kalinowski J."/>
            <person name="Ruckert C."/>
        </authorList>
    </citation>
    <scope>NUCLEOTIDE SEQUENCE</scope>
    <source>
        <strain evidence="2">NBRC 110071</strain>
    </source>
</reference>
<reference evidence="2" key="2">
    <citation type="submission" date="2023-01" db="EMBL/GenBank/DDBJ databases">
        <title>Draft genome sequence of Litoribrevibacter albus strain NBRC 110071.</title>
        <authorList>
            <person name="Sun Q."/>
            <person name="Mori K."/>
        </authorList>
    </citation>
    <scope>NUCLEOTIDE SEQUENCE</scope>
    <source>
        <strain evidence="2">NBRC 110071</strain>
    </source>
</reference>